<evidence type="ECO:0000313" key="1">
    <source>
        <dbReference type="Proteomes" id="UP000887577"/>
    </source>
</evidence>
<dbReference type="Proteomes" id="UP000887577">
    <property type="component" value="Unplaced"/>
</dbReference>
<organism evidence="1 2">
    <name type="scientific">Panagrolaimus superbus</name>
    <dbReference type="NCBI Taxonomy" id="310955"/>
    <lineage>
        <taxon>Eukaryota</taxon>
        <taxon>Metazoa</taxon>
        <taxon>Ecdysozoa</taxon>
        <taxon>Nematoda</taxon>
        <taxon>Chromadorea</taxon>
        <taxon>Rhabditida</taxon>
        <taxon>Tylenchina</taxon>
        <taxon>Panagrolaimomorpha</taxon>
        <taxon>Panagrolaimoidea</taxon>
        <taxon>Panagrolaimidae</taxon>
        <taxon>Panagrolaimus</taxon>
    </lineage>
</organism>
<keyword evidence="1" id="KW-1185">Reference proteome</keyword>
<evidence type="ECO:0000313" key="2">
    <source>
        <dbReference type="WBParaSite" id="PSU_v2.g5990.t1"/>
    </source>
</evidence>
<accession>A0A914Z265</accession>
<dbReference type="Gene3D" id="3.40.50.12180">
    <property type="match status" value="1"/>
</dbReference>
<proteinExistence type="predicted"/>
<protein>
    <submittedName>
        <fullName evidence="2">Uncharacterized protein</fullName>
    </submittedName>
</protein>
<sequence>MGNRVMYPSNATILSYNPRKLDSFIHVDSFEIAKASNANIWTIETNPYCYRTSLTKATETKDHRVRFGYNNNFTQAFEYLKSNDAIFTTFIATEFMSTVSEDDLKSLKSILEPKASISLLEPIKSSPLAGSLLKRLEKVGYQIEEISNVTEDVSKAIMKYAEERKLDKSLFSKSLEQEWIFISVINA</sequence>
<dbReference type="WBParaSite" id="PSU_v2.g5990.t1">
    <property type="protein sequence ID" value="PSU_v2.g5990.t1"/>
    <property type="gene ID" value="PSU_v2.g5990"/>
</dbReference>
<dbReference type="AlphaFoldDB" id="A0A914Z265"/>
<name>A0A914Z265_9BILA</name>
<reference evidence="2" key="1">
    <citation type="submission" date="2022-11" db="UniProtKB">
        <authorList>
            <consortium name="WormBaseParasite"/>
        </authorList>
    </citation>
    <scope>IDENTIFICATION</scope>
</reference>